<evidence type="ECO:0000256" key="4">
    <source>
        <dbReference type="ARBA" id="ARBA00023002"/>
    </source>
</evidence>
<dbReference type="PANTHER" id="PTHR10851:SF0">
    <property type="entry name" value="PYRIDOXINE-5'-PHOSPHATE OXIDASE"/>
    <property type="match status" value="1"/>
</dbReference>
<dbReference type="GO" id="GO:0008615">
    <property type="term" value="P:pyridoxine biosynthetic process"/>
    <property type="evidence" value="ECO:0007669"/>
    <property type="project" value="InterPro"/>
</dbReference>
<feature type="binding site" evidence="5">
    <location>
        <position position="110"/>
    </location>
    <ligand>
        <name>FMN</name>
        <dbReference type="ChEBI" id="CHEBI:58210"/>
    </ligand>
</feature>
<feature type="domain" description="Pyridoxine 5'-phosphate oxidase dimerisation C-terminal" evidence="7">
    <location>
        <begin position="177"/>
        <end position="217"/>
    </location>
</feature>
<reference evidence="8 9" key="1">
    <citation type="submission" date="2019-10" db="EMBL/GenBank/DDBJ databases">
        <title>Gracilibacillus salitolerans sp. nov., a moderate halophile isolated from a saline soil in northwest China.</title>
        <authorList>
            <person name="Gan L."/>
        </authorList>
    </citation>
    <scope>NUCLEOTIDE SEQUENCE [LARGE SCALE GENOMIC DNA]</scope>
    <source>
        <strain evidence="8 9">TP2-8</strain>
    </source>
</reference>
<dbReference type="Pfam" id="PF01243">
    <property type="entry name" value="PNPOx_N"/>
    <property type="match status" value="1"/>
</dbReference>
<dbReference type="GO" id="GO:0004733">
    <property type="term" value="F:pyridoxamine phosphate oxidase activity"/>
    <property type="evidence" value="ECO:0007669"/>
    <property type="project" value="UniProtKB-EC"/>
</dbReference>
<dbReference type="InterPro" id="IPR012349">
    <property type="entry name" value="Split_barrel_FMN-bd"/>
</dbReference>
<evidence type="ECO:0000259" key="6">
    <source>
        <dbReference type="Pfam" id="PF01243"/>
    </source>
</evidence>
<feature type="domain" description="Pyridoxamine 5'-phosphate oxidase N-terminal" evidence="6">
    <location>
        <begin position="42"/>
        <end position="149"/>
    </location>
</feature>
<keyword evidence="2" id="KW-0285">Flavoprotein</keyword>
<dbReference type="Pfam" id="PF10590">
    <property type="entry name" value="PNP_phzG_C"/>
    <property type="match status" value="1"/>
</dbReference>
<dbReference type="PIRSF" id="PIRSF000190">
    <property type="entry name" value="Pyd_amn-ph_oxd"/>
    <property type="match status" value="1"/>
</dbReference>
<feature type="binding site" evidence="5">
    <location>
        <position position="190"/>
    </location>
    <ligand>
        <name>FMN</name>
        <dbReference type="ChEBI" id="CHEBI:58210"/>
    </ligand>
</feature>
<dbReference type="GO" id="GO:0010181">
    <property type="term" value="F:FMN binding"/>
    <property type="evidence" value="ECO:0007669"/>
    <property type="project" value="InterPro"/>
</dbReference>
<dbReference type="EMBL" id="WJEE01000009">
    <property type="protein sequence ID" value="MRI65864.1"/>
    <property type="molecule type" value="Genomic_DNA"/>
</dbReference>
<dbReference type="RefSeq" id="WP_153834641.1">
    <property type="nucleotide sequence ID" value="NZ_JBHUMW010000018.1"/>
</dbReference>
<feature type="binding site" evidence="5">
    <location>
        <begin position="145"/>
        <end position="146"/>
    </location>
    <ligand>
        <name>FMN</name>
        <dbReference type="ChEBI" id="CHEBI:58210"/>
    </ligand>
</feature>
<feature type="binding site" evidence="5">
    <location>
        <position position="87"/>
    </location>
    <ligand>
        <name>FMN</name>
        <dbReference type="ChEBI" id="CHEBI:58210"/>
    </ligand>
</feature>
<dbReference type="SUPFAM" id="SSF50475">
    <property type="entry name" value="FMN-binding split barrel"/>
    <property type="match status" value="1"/>
</dbReference>
<dbReference type="InterPro" id="IPR000659">
    <property type="entry name" value="Pyridox_Oxase"/>
</dbReference>
<evidence type="ECO:0000313" key="9">
    <source>
        <dbReference type="Proteomes" id="UP000435187"/>
    </source>
</evidence>
<evidence type="ECO:0000256" key="5">
    <source>
        <dbReference type="PIRSR" id="PIRSR000190-2"/>
    </source>
</evidence>
<evidence type="ECO:0000256" key="1">
    <source>
        <dbReference type="ARBA" id="ARBA00007301"/>
    </source>
</evidence>
<evidence type="ECO:0000256" key="3">
    <source>
        <dbReference type="ARBA" id="ARBA00022643"/>
    </source>
</evidence>
<feature type="binding site" evidence="5">
    <location>
        <position position="200"/>
    </location>
    <ligand>
        <name>FMN</name>
        <dbReference type="ChEBI" id="CHEBI:58210"/>
    </ligand>
</feature>
<evidence type="ECO:0000313" key="8">
    <source>
        <dbReference type="EMBL" id="MRI65864.1"/>
    </source>
</evidence>
<dbReference type="Proteomes" id="UP000435187">
    <property type="component" value="Unassembled WGS sequence"/>
</dbReference>
<dbReference type="Gene3D" id="2.30.110.10">
    <property type="entry name" value="Electron Transport, Fmn-binding Protein, Chain A"/>
    <property type="match status" value="1"/>
</dbReference>
<keyword evidence="3 5" id="KW-0288">FMN</keyword>
<dbReference type="InterPro" id="IPR019576">
    <property type="entry name" value="Pyridoxamine_oxidase_dimer_C"/>
</dbReference>
<evidence type="ECO:0000256" key="2">
    <source>
        <dbReference type="ARBA" id="ARBA00022630"/>
    </source>
</evidence>
<keyword evidence="4 8" id="KW-0560">Oxidoreductase</keyword>
<comment type="caution">
    <text evidence="8">The sequence shown here is derived from an EMBL/GenBank/DDBJ whole genome shotgun (WGS) entry which is preliminary data.</text>
</comment>
<protein>
    <submittedName>
        <fullName evidence="8">Pyridoxamine 5'-phosphate oxidase</fullName>
        <ecNumber evidence="8">1.4.3.5</ecNumber>
    </submittedName>
</protein>
<sequence>MQQTKDLLRNLKSLTGPFPDFHTKDLPDYPSDLFVEWLYVAIEKGIHEPHAMTLSTVDKAGAPDARVLILKDVINNGWYFATSTTSRKGEQLKFNPKVALTFYWAEIGRQVRIRGVATEMPPETNSNDFLERSSGARALALIGHQSKELMQRENLDEALLKTKELVKEAPDTVSSTWKLYVVYADEVEFWQGDPERKHRRVQYQRKDDHWIHRLLWP</sequence>
<dbReference type="EC" id="1.4.3.5" evidence="8"/>
<comment type="similarity">
    <text evidence="1">Belongs to the pyridoxamine 5'-phosphate oxidase family.</text>
</comment>
<keyword evidence="9" id="KW-1185">Reference proteome</keyword>
<comment type="cofactor">
    <cofactor evidence="5">
        <name>FMN</name>
        <dbReference type="ChEBI" id="CHEBI:58210"/>
    </cofactor>
    <text evidence="5">Binds 1 FMN per subunit.</text>
</comment>
<feature type="binding site" evidence="5">
    <location>
        <begin position="66"/>
        <end position="71"/>
    </location>
    <ligand>
        <name>FMN</name>
        <dbReference type="ChEBI" id="CHEBI:58210"/>
    </ligand>
</feature>
<gene>
    <name evidence="8" type="primary">pdxH</name>
    <name evidence="8" type="ORF">GH885_05830</name>
</gene>
<accession>A0A6N7QWG0</accession>
<dbReference type="PANTHER" id="PTHR10851">
    <property type="entry name" value="PYRIDOXINE-5-PHOSPHATE OXIDASE"/>
    <property type="match status" value="1"/>
</dbReference>
<name>A0A6N7QWG0_9BACI</name>
<proteinExistence type="inferred from homology"/>
<dbReference type="AlphaFoldDB" id="A0A6N7QWG0"/>
<dbReference type="NCBIfam" id="NF004231">
    <property type="entry name" value="PRK05679.1"/>
    <property type="match status" value="1"/>
</dbReference>
<organism evidence="8 9">
    <name type="scientific">Gracilibacillus thailandensis</name>
    <dbReference type="NCBI Taxonomy" id="563735"/>
    <lineage>
        <taxon>Bacteria</taxon>
        <taxon>Bacillati</taxon>
        <taxon>Bacillota</taxon>
        <taxon>Bacilli</taxon>
        <taxon>Bacillales</taxon>
        <taxon>Bacillaceae</taxon>
        <taxon>Gracilibacillus</taxon>
    </lineage>
</organism>
<dbReference type="InterPro" id="IPR011576">
    <property type="entry name" value="Pyridox_Oxase_N"/>
</dbReference>
<feature type="binding site" evidence="5">
    <location>
        <position position="88"/>
    </location>
    <ligand>
        <name>FMN</name>
        <dbReference type="ChEBI" id="CHEBI:58210"/>
    </ligand>
</feature>
<evidence type="ECO:0000259" key="7">
    <source>
        <dbReference type="Pfam" id="PF10590"/>
    </source>
</evidence>